<name>A0A0G0GTS7_9BACT</name>
<dbReference type="SUPFAM" id="SSF53474">
    <property type="entry name" value="alpha/beta-Hydrolases"/>
    <property type="match status" value="1"/>
</dbReference>
<accession>A0A0G0GTS7</accession>
<dbReference type="Proteomes" id="UP000034852">
    <property type="component" value="Unassembled WGS sequence"/>
</dbReference>
<proteinExistence type="predicted"/>
<sequence length="210" mass="24028">MWNIELPGFGESKKAPDDWGTPEFAKHIARFIKSTVLANDKDKKYYLFGHSFGGSLTAYVAANLWPKPEKIILCSSAGLRYRSKKAWVLLPIAKASKVLLWPMSDNFKKKLRKNIYYYVIRERDYVDTADRKEQFIKIMNYDMTGIFKKISIPALIVWGKQDKVTPLKMGRKINTLIRGSKLEVIEGRHGIPITEAQKVASLVGKFISNN</sequence>
<evidence type="ECO:0000313" key="3">
    <source>
        <dbReference type="Proteomes" id="UP000034852"/>
    </source>
</evidence>
<dbReference type="PANTHER" id="PTHR43798:SF33">
    <property type="entry name" value="HYDROLASE, PUTATIVE (AFU_ORTHOLOGUE AFUA_2G14860)-RELATED"/>
    <property type="match status" value="1"/>
</dbReference>
<dbReference type="Gene3D" id="3.40.50.1820">
    <property type="entry name" value="alpha/beta hydrolase"/>
    <property type="match status" value="1"/>
</dbReference>
<gene>
    <name evidence="2" type="ORF">US52_C0058G0005</name>
</gene>
<dbReference type="GO" id="GO:0016020">
    <property type="term" value="C:membrane"/>
    <property type="evidence" value="ECO:0007669"/>
    <property type="project" value="TreeGrafter"/>
</dbReference>
<dbReference type="EMBL" id="LBTH01000058">
    <property type="protein sequence ID" value="KKQ34463.1"/>
    <property type="molecule type" value="Genomic_DNA"/>
</dbReference>
<dbReference type="AlphaFoldDB" id="A0A0G0GTS7"/>
<organism evidence="2 3">
    <name type="scientific">candidate division WS6 bacterium GW2011_GWA2_37_6</name>
    <dbReference type="NCBI Taxonomy" id="1619087"/>
    <lineage>
        <taxon>Bacteria</taxon>
        <taxon>Candidatus Dojkabacteria</taxon>
    </lineage>
</organism>
<feature type="domain" description="AB hydrolase-1" evidence="1">
    <location>
        <begin position="3"/>
        <end position="200"/>
    </location>
</feature>
<evidence type="ECO:0000259" key="1">
    <source>
        <dbReference type="Pfam" id="PF12697"/>
    </source>
</evidence>
<evidence type="ECO:0000313" key="2">
    <source>
        <dbReference type="EMBL" id="KKQ34463.1"/>
    </source>
</evidence>
<dbReference type="PANTHER" id="PTHR43798">
    <property type="entry name" value="MONOACYLGLYCEROL LIPASE"/>
    <property type="match status" value="1"/>
</dbReference>
<keyword evidence="2" id="KW-0378">Hydrolase</keyword>
<dbReference type="InterPro" id="IPR000073">
    <property type="entry name" value="AB_hydrolase_1"/>
</dbReference>
<protein>
    <submittedName>
        <fullName evidence="2">2-hydroxy-6-oxohepta-2,4-dienoate hydrolase</fullName>
    </submittedName>
</protein>
<comment type="caution">
    <text evidence="2">The sequence shown here is derived from an EMBL/GenBank/DDBJ whole genome shotgun (WGS) entry which is preliminary data.</text>
</comment>
<dbReference type="InterPro" id="IPR050266">
    <property type="entry name" value="AB_hydrolase_sf"/>
</dbReference>
<dbReference type="InterPro" id="IPR029058">
    <property type="entry name" value="AB_hydrolase_fold"/>
</dbReference>
<dbReference type="GO" id="GO:0016787">
    <property type="term" value="F:hydrolase activity"/>
    <property type="evidence" value="ECO:0007669"/>
    <property type="project" value="UniProtKB-KW"/>
</dbReference>
<reference evidence="2 3" key="1">
    <citation type="journal article" date="2015" name="Nature">
        <title>rRNA introns, odd ribosomes, and small enigmatic genomes across a large radiation of phyla.</title>
        <authorList>
            <person name="Brown C.T."/>
            <person name="Hug L.A."/>
            <person name="Thomas B.C."/>
            <person name="Sharon I."/>
            <person name="Castelle C.J."/>
            <person name="Singh A."/>
            <person name="Wilkins M.J."/>
            <person name="Williams K.H."/>
            <person name="Banfield J.F."/>
        </authorList>
    </citation>
    <scope>NUCLEOTIDE SEQUENCE [LARGE SCALE GENOMIC DNA]</scope>
</reference>
<dbReference type="PRINTS" id="PR00111">
    <property type="entry name" value="ABHYDROLASE"/>
</dbReference>
<dbReference type="Pfam" id="PF12697">
    <property type="entry name" value="Abhydrolase_6"/>
    <property type="match status" value="1"/>
</dbReference>